<dbReference type="InterPro" id="IPR010463">
    <property type="entry name" value="DUF1057"/>
</dbReference>
<name>A0A183C3R8_GLOPA</name>
<keyword evidence="1" id="KW-1185">Reference proteome</keyword>
<proteinExistence type="predicted"/>
<dbReference type="PANTHER" id="PTHR47533:SF4">
    <property type="entry name" value="AB HYDROLASE-1 DOMAIN-CONTAINING PROTEIN"/>
    <property type="match status" value="1"/>
</dbReference>
<accession>A0A183C3R8</accession>
<dbReference type="WBParaSite" id="GPLIN_000751200">
    <property type="protein sequence ID" value="GPLIN_000751200"/>
    <property type="gene ID" value="GPLIN_000751200"/>
</dbReference>
<reference evidence="2" key="2">
    <citation type="submission" date="2016-06" db="UniProtKB">
        <authorList>
            <consortium name="WormBaseParasite"/>
        </authorList>
    </citation>
    <scope>IDENTIFICATION</scope>
</reference>
<sequence length="140" mass="15941">MIKIAARLWALDARLQHCLAPIFHKIHNFSGLKTDNGFIAGISTMTHSTYDFEKLRSLTDDLLKKQQQTKVLFAYSGRDHLIETEISEEFSRAIGGPVLGQNGRISIFFTKERHFLQKHQGSFMAKCVLAYVENDDSTTH</sequence>
<evidence type="ECO:0000313" key="2">
    <source>
        <dbReference type="WBParaSite" id="GPLIN_000751200"/>
    </source>
</evidence>
<dbReference type="PANTHER" id="PTHR47533">
    <property type="entry name" value="PROTEIN CBG21859"/>
    <property type="match status" value="1"/>
</dbReference>
<organism evidence="1 2">
    <name type="scientific">Globodera pallida</name>
    <name type="common">Potato cyst nematode worm</name>
    <name type="synonym">Heterodera pallida</name>
    <dbReference type="NCBI Taxonomy" id="36090"/>
    <lineage>
        <taxon>Eukaryota</taxon>
        <taxon>Metazoa</taxon>
        <taxon>Ecdysozoa</taxon>
        <taxon>Nematoda</taxon>
        <taxon>Chromadorea</taxon>
        <taxon>Rhabditida</taxon>
        <taxon>Tylenchina</taxon>
        <taxon>Tylenchomorpha</taxon>
        <taxon>Tylenchoidea</taxon>
        <taxon>Heteroderidae</taxon>
        <taxon>Heteroderinae</taxon>
        <taxon>Globodera</taxon>
    </lineage>
</organism>
<reference evidence="1" key="1">
    <citation type="submission" date="2014-05" db="EMBL/GenBank/DDBJ databases">
        <title>The genome and life-stage specific transcriptomes of Globodera pallida elucidate key aspects of plant parasitism by a cyst nematode.</title>
        <authorList>
            <person name="Cotton J.A."/>
            <person name="Lilley C.J."/>
            <person name="Jones L.M."/>
            <person name="Kikuchi T."/>
            <person name="Reid A.J."/>
            <person name="Thorpe P."/>
            <person name="Tsai I.J."/>
            <person name="Beasley H."/>
            <person name="Blok V."/>
            <person name="Cock P.J.A."/>
            <person name="Van den Akker S.E."/>
            <person name="Holroyd N."/>
            <person name="Hunt M."/>
            <person name="Mantelin S."/>
            <person name="Naghra H."/>
            <person name="Pain A."/>
            <person name="Palomares-Rius J.E."/>
            <person name="Zarowiecki M."/>
            <person name="Berriman M."/>
            <person name="Jones J.T."/>
            <person name="Urwin P.E."/>
        </authorList>
    </citation>
    <scope>NUCLEOTIDE SEQUENCE [LARGE SCALE GENOMIC DNA]</scope>
    <source>
        <strain evidence="1">Lindley</strain>
    </source>
</reference>
<dbReference type="Proteomes" id="UP000050741">
    <property type="component" value="Unassembled WGS sequence"/>
</dbReference>
<evidence type="ECO:0000313" key="1">
    <source>
        <dbReference type="Proteomes" id="UP000050741"/>
    </source>
</evidence>
<dbReference type="AlphaFoldDB" id="A0A183C3R8"/>
<protein>
    <submittedName>
        <fullName evidence="2">FIST_C domain-containing protein</fullName>
    </submittedName>
</protein>
<dbReference type="Pfam" id="PF06342">
    <property type="entry name" value="DUF1057"/>
    <property type="match status" value="1"/>
</dbReference>